<gene>
    <name evidence="4" type="ORF">cpu_10570</name>
</gene>
<keyword evidence="5" id="KW-1185">Reference proteome</keyword>
<dbReference type="InterPro" id="IPR007235">
    <property type="entry name" value="Glyco_trans_28_C"/>
</dbReference>
<accession>A0A1L8CUH3</accession>
<dbReference type="Gene3D" id="3.40.50.2000">
    <property type="entry name" value="Glycogen Phosphorylase B"/>
    <property type="match status" value="1"/>
</dbReference>
<feature type="active site" description="Proton acceptor" evidence="1">
    <location>
        <position position="20"/>
    </location>
</feature>
<dbReference type="STRING" id="870242.cpu_10570"/>
<dbReference type="InterPro" id="IPR020023">
    <property type="entry name" value="PseG"/>
</dbReference>
<feature type="binding site" evidence="2">
    <location>
        <position position="250"/>
    </location>
    <ligand>
        <name>substrate</name>
    </ligand>
</feature>
<dbReference type="AlphaFoldDB" id="A0A1L8CUH3"/>
<dbReference type="GO" id="GO:0016758">
    <property type="term" value="F:hexosyltransferase activity"/>
    <property type="evidence" value="ECO:0007669"/>
    <property type="project" value="InterPro"/>
</dbReference>
<dbReference type="PANTHER" id="PTHR21015">
    <property type="entry name" value="UDP-N-ACETYLGLUCOSAMINE--N-ACETYLMURAMYL-(PENTAPEPTIDE) PYROPHOSPHORYL-UNDECAPRENOL N-ACETYLGLUCOSAMINE TRANSFERASE 1"/>
    <property type="match status" value="1"/>
</dbReference>
<dbReference type="OrthoDB" id="9805604at2"/>
<comment type="caution">
    <text evidence="4">The sequence shown here is derived from an EMBL/GenBank/DDBJ whole genome shotgun (WGS) entry which is preliminary data.</text>
</comment>
<reference evidence="5" key="1">
    <citation type="submission" date="2016-12" db="EMBL/GenBank/DDBJ databases">
        <title>Draft Genome Sequences od Carboxydothermus pertinax and islandicus, Hydrogenogenic Carboxydotrophic Bacteria.</title>
        <authorList>
            <person name="Fukuyama Y."/>
            <person name="Ohmae K."/>
            <person name="Yoneda Y."/>
            <person name="Yoshida T."/>
            <person name="Sako Y."/>
        </authorList>
    </citation>
    <scope>NUCLEOTIDE SEQUENCE [LARGE SCALE GENOMIC DNA]</scope>
    <source>
        <strain evidence="5">Ug1</strain>
    </source>
</reference>
<dbReference type="PANTHER" id="PTHR21015:SF22">
    <property type="entry name" value="GLYCOSYLTRANSFERASE"/>
    <property type="match status" value="1"/>
</dbReference>
<dbReference type="RefSeq" id="WP_075859031.1">
    <property type="nucleotide sequence ID" value="NZ_BDJK01000015.1"/>
</dbReference>
<proteinExistence type="predicted"/>
<sequence length="340" mass="38627">MENKNACIITEHGADIGMGHLIRCFALAEALIYFKVNPIFILNKPFAFTNSKFRHLTYKDEDNLLDILLTKFSQETIIIIDSYLLSQDFYNKVFRYFPKLVSIDDYERIDYPGGAVVNPAIYADELYKKRKESIQYYLGSKYALLRPQFWNLPQKSYPLEAKEILIILGGTDIRGLTLPILTYLDNNISAKKINVVVTDAYPQKKEIKEYIENNNGRRNNLLLHLNPDNMAEIMWRADLAITAGGQTTYELAATGTPAIGICVAGNQKLNVQYLSAKGILLNAGDYCTQNLEDKVLKCIIDLENNFVLRKEMGQKAQTMVNAKGAIKLVNDLLKWGKTYV</sequence>
<dbReference type="EMBL" id="BDJK01000015">
    <property type="protein sequence ID" value="GAV22547.1"/>
    <property type="molecule type" value="Genomic_DNA"/>
</dbReference>
<dbReference type="NCBIfam" id="TIGR03590">
    <property type="entry name" value="PseG"/>
    <property type="match status" value="1"/>
</dbReference>
<protein>
    <submittedName>
        <fullName evidence="4">Pseudaminic acid biosynthesis-associated protein PseG</fullName>
    </submittedName>
</protein>
<evidence type="ECO:0000313" key="4">
    <source>
        <dbReference type="EMBL" id="GAV22547.1"/>
    </source>
</evidence>
<name>A0A1L8CUH3_9THEO</name>
<dbReference type="Gene3D" id="3.40.50.11190">
    <property type="match status" value="1"/>
</dbReference>
<evidence type="ECO:0000259" key="3">
    <source>
        <dbReference type="Pfam" id="PF04101"/>
    </source>
</evidence>
<dbReference type="Pfam" id="PF04101">
    <property type="entry name" value="Glyco_tran_28_C"/>
    <property type="match status" value="1"/>
</dbReference>
<evidence type="ECO:0000256" key="1">
    <source>
        <dbReference type="PIRSR" id="PIRSR620023-1"/>
    </source>
</evidence>
<evidence type="ECO:0000313" key="5">
    <source>
        <dbReference type="Proteomes" id="UP000187485"/>
    </source>
</evidence>
<dbReference type="SUPFAM" id="SSF53756">
    <property type="entry name" value="UDP-Glycosyltransferase/glycogen phosphorylase"/>
    <property type="match status" value="1"/>
</dbReference>
<evidence type="ECO:0000256" key="2">
    <source>
        <dbReference type="PIRSR" id="PIRSR620023-2"/>
    </source>
</evidence>
<organism evidence="4 5">
    <name type="scientific">Carboxydothermus pertinax</name>
    <dbReference type="NCBI Taxonomy" id="870242"/>
    <lineage>
        <taxon>Bacteria</taxon>
        <taxon>Bacillati</taxon>
        <taxon>Bacillota</taxon>
        <taxon>Clostridia</taxon>
        <taxon>Thermoanaerobacterales</taxon>
        <taxon>Thermoanaerobacteraceae</taxon>
        <taxon>Carboxydothermus</taxon>
    </lineage>
</organism>
<dbReference type="Proteomes" id="UP000187485">
    <property type="component" value="Unassembled WGS sequence"/>
</dbReference>
<feature type="binding site" evidence="2">
    <location>
        <position position="146"/>
    </location>
    <ligand>
        <name>substrate</name>
    </ligand>
</feature>
<feature type="domain" description="Glycosyl transferase family 28 C-terminal" evidence="3">
    <location>
        <begin position="228"/>
        <end position="311"/>
    </location>
</feature>